<dbReference type="OMA" id="TPLESFM"/>
<evidence type="ECO:0008006" key="5">
    <source>
        <dbReference type="Google" id="ProtNLM"/>
    </source>
</evidence>
<gene>
    <name evidence="3" type="ORF">CC1G_04205</name>
</gene>
<dbReference type="VEuPathDB" id="FungiDB:CC1G_04205"/>
<reference evidence="3 4" key="1">
    <citation type="journal article" date="2010" name="Proc. Natl. Acad. Sci. U.S.A.">
        <title>Insights into evolution of multicellular fungi from the assembled chromosomes of the mushroom Coprinopsis cinerea (Coprinus cinereus).</title>
        <authorList>
            <person name="Stajich J.E."/>
            <person name="Wilke S.K."/>
            <person name="Ahren D."/>
            <person name="Au C.H."/>
            <person name="Birren B.W."/>
            <person name="Borodovsky M."/>
            <person name="Burns C."/>
            <person name="Canback B."/>
            <person name="Casselton L.A."/>
            <person name="Cheng C.K."/>
            <person name="Deng J."/>
            <person name="Dietrich F.S."/>
            <person name="Fargo D.C."/>
            <person name="Farman M.L."/>
            <person name="Gathman A.C."/>
            <person name="Goldberg J."/>
            <person name="Guigo R."/>
            <person name="Hoegger P.J."/>
            <person name="Hooker J.B."/>
            <person name="Huggins A."/>
            <person name="James T.Y."/>
            <person name="Kamada T."/>
            <person name="Kilaru S."/>
            <person name="Kodira C."/>
            <person name="Kues U."/>
            <person name="Kupfer D."/>
            <person name="Kwan H.S."/>
            <person name="Lomsadze A."/>
            <person name="Li W."/>
            <person name="Lilly W.W."/>
            <person name="Ma L.J."/>
            <person name="Mackey A.J."/>
            <person name="Manning G."/>
            <person name="Martin F."/>
            <person name="Muraguchi H."/>
            <person name="Natvig D.O."/>
            <person name="Palmerini H."/>
            <person name="Ramesh M.A."/>
            <person name="Rehmeyer C.J."/>
            <person name="Roe B.A."/>
            <person name="Shenoy N."/>
            <person name="Stanke M."/>
            <person name="Ter-Hovhannisyan V."/>
            <person name="Tunlid A."/>
            <person name="Velagapudi R."/>
            <person name="Vision T.J."/>
            <person name="Zeng Q."/>
            <person name="Zolan M.E."/>
            <person name="Pukkila P.J."/>
        </authorList>
    </citation>
    <scope>NUCLEOTIDE SEQUENCE [LARGE SCALE GENOMIC DNA]</scope>
    <source>
        <strain evidence="4">Okayama-7 / 130 / ATCC MYA-4618 / FGSC 9003</strain>
    </source>
</reference>
<dbReference type="GeneID" id="6009721"/>
<feature type="compositionally biased region" description="Low complexity" evidence="1">
    <location>
        <begin position="12"/>
        <end position="23"/>
    </location>
</feature>
<proteinExistence type="predicted"/>
<dbReference type="KEGG" id="cci:CC1G_04205"/>
<evidence type="ECO:0000313" key="4">
    <source>
        <dbReference type="Proteomes" id="UP000001861"/>
    </source>
</evidence>
<dbReference type="InParanoid" id="A8NF89"/>
<accession>A8NF89</accession>
<organism evidence="3 4">
    <name type="scientific">Coprinopsis cinerea (strain Okayama-7 / 130 / ATCC MYA-4618 / FGSC 9003)</name>
    <name type="common">Inky cap fungus</name>
    <name type="synonym">Hormographiella aspergillata</name>
    <dbReference type="NCBI Taxonomy" id="240176"/>
    <lineage>
        <taxon>Eukaryota</taxon>
        <taxon>Fungi</taxon>
        <taxon>Dikarya</taxon>
        <taxon>Basidiomycota</taxon>
        <taxon>Agaricomycotina</taxon>
        <taxon>Agaricomycetes</taxon>
        <taxon>Agaricomycetidae</taxon>
        <taxon>Agaricales</taxon>
        <taxon>Agaricineae</taxon>
        <taxon>Psathyrellaceae</taxon>
        <taxon>Coprinopsis</taxon>
    </lineage>
</organism>
<sequence>MDTIELTDLSQRRQPTQQRTQQRSDLDTNTFIQAAVLAALGLLLALFPGFVQYLAAERGSDTNSHLERFLSLHFGIYLLAFAVSLLLNTKAHPLLVPLTVASSLSTFLAYNTNPPHSFATTFFLANLILAGSGWIMILFPTEDLSKTTGADKRTSAFIFGNKSAASRIKKAWRRETESR</sequence>
<dbReference type="eggNOG" id="ENOG502SGYI">
    <property type="taxonomic scope" value="Eukaryota"/>
</dbReference>
<evidence type="ECO:0000313" key="3">
    <source>
        <dbReference type="EMBL" id="EAU88499.1"/>
    </source>
</evidence>
<feature type="transmembrane region" description="Helical" evidence="2">
    <location>
        <begin position="118"/>
        <end position="139"/>
    </location>
</feature>
<feature type="region of interest" description="Disordered" evidence="1">
    <location>
        <begin position="1"/>
        <end position="24"/>
    </location>
</feature>
<name>A8NF89_COPC7</name>
<dbReference type="EMBL" id="AACS02000002">
    <property type="protein sequence ID" value="EAU88499.1"/>
    <property type="molecule type" value="Genomic_DNA"/>
</dbReference>
<comment type="caution">
    <text evidence="3">The sequence shown here is derived from an EMBL/GenBank/DDBJ whole genome shotgun (WGS) entry which is preliminary data.</text>
</comment>
<dbReference type="RefSeq" id="XP_001833226.1">
    <property type="nucleotide sequence ID" value="XM_001833174.2"/>
</dbReference>
<feature type="transmembrane region" description="Helical" evidence="2">
    <location>
        <begin position="31"/>
        <end position="50"/>
    </location>
</feature>
<dbReference type="Proteomes" id="UP000001861">
    <property type="component" value="Unassembled WGS sequence"/>
</dbReference>
<feature type="transmembrane region" description="Helical" evidence="2">
    <location>
        <begin position="70"/>
        <end position="87"/>
    </location>
</feature>
<keyword evidence="2" id="KW-1133">Transmembrane helix</keyword>
<keyword evidence="2" id="KW-0472">Membrane</keyword>
<dbReference type="AlphaFoldDB" id="A8NF89"/>
<keyword evidence="2" id="KW-0812">Transmembrane</keyword>
<keyword evidence="4" id="KW-1185">Reference proteome</keyword>
<evidence type="ECO:0000256" key="1">
    <source>
        <dbReference type="SAM" id="MobiDB-lite"/>
    </source>
</evidence>
<protein>
    <recommendedName>
        <fullName evidence="5">Transmembrane protein</fullName>
    </recommendedName>
</protein>
<dbReference type="OrthoDB" id="2550114at2759"/>
<evidence type="ECO:0000256" key="2">
    <source>
        <dbReference type="SAM" id="Phobius"/>
    </source>
</evidence>